<feature type="transmembrane region" description="Helical" evidence="1">
    <location>
        <begin position="12"/>
        <end position="33"/>
    </location>
</feature>
<proteinExistence type="predicted"/>
<organism evidence="3 4">
    <name type="scientific">Actinophytocola oryzae</name>
    <dbReference type="NCBI Taxonomy" id="502181"/>
    <lineage>
        <taxon>Bacteria</taxon>
        <taxon>Bacillati</taxon>
        <taxon>Actinomycetota</taxon>
        <taxon>Actinomycetes</taxon>
        <taxon>Pseudonocardiales</taxon>
        <taxon>Pseudonocardiaceae</taxon>
    </lineage>
</organism>
<dbReference type="Proteomes" id="UP000294927">
    <property type="component" value="Unassembled WGS sequence"/>
</dbReference>
<keyword evidence="4" id="KW-1185">Reference proteome</keyword>
<dbReference type="EMBL" id="SOCP01000024">
    <property type="protein sequence ID" value="TDV40093.1"/>
    <property type="molecule type" value="Genomic_DNA"/>
</dbReference>
<feature type="domain" description="DUF1266" evidence="2">
    <location>
        <begin position="98"/>
        <end position="273"/>
    </location>
</feature>
<name>A0A4R7UTV3_9PSEU</name>
<sequence>MIDQLRQQMGGMFWVVTIGAPVMLLVLVLQIVLSARTKVNKVRQVLRSGAVTTDPAAPTTGPLAFGLACGAHMAVNQGVAWNDIEGTAFPRMELKANLAEMWGVYDHTDWRRVTEAKLTPTTDNPEHVAIELRCQSGAADFRRAIDQAAHSVPALMAAAERVTRYEDRFRVDGLITGVVSSVRVYDWGRAVNLARWGLRAGYCDRAEAENVVLRVAELCRAHYASWADLSAGFALGRLLFFDDEDFPIHYVTVRETHRNLLEDVDSPYRTMPWPAGIRA</sequence>
<dbReference type="RefSeq" id="WP_133908535.1">
    <property type="nucleotide sequence ID" value="NZ_SOCP01000024.1"/>
</dbReference>
<keyword evidence="1" id="KW-0812">Transmembrane</keyword>
<dbReference type="AlphaFoldDB" id="A0A4R7UTV3"/>
<keyword evidence="1" id="KW-0472">Membrane</keyword>
<dbReference type="OrthoDB" id="4322331at2"/>
<accession>A0A4R7UTV3</accession>
<reference evidence="3 4" key="1">
    <citation type="submission" date="2019-03" db="EMBL/GenBank/DDBJ databases">
        <title>Genomic Encyclopedia of Archaeal and Bacterial Type Strains, Phase II (KMG-II): from individual species to whole genera.</title>
        <authorList>
            <person name="Goeker M."/>
        </authorList>
    </citation>
    <scope>NUCLEOTIDE SEQUENCE [LARGE SCALE GENOMIC DNA]</scope>
    <source>
        <strain evidence="3 4">DSM 45499</strain>
    </source>
</reference>
<dbReference type="InterPro" id="IPR009677">
    <property type="entry name" value="DUF1266"/>
</dbReference>
<evidence type="ECO:0000313" key="4">
    <source>
        <dbReference type="Proteomes" id="UP000294927"/>
    </source>
</evidence>
<gene>
    <name evidence="3" type="ORF">CLV71_124110</name>
</gene>
<dbReference type="Pfam" id="PF06889">
    <property type="entry name" value="DUF1266"/>
    <property type="match status" value="1"/>
</dbReference>
<evidence type="ECO:0000259" key="2">
    <source>
        <dbReference type="Pfam" id="PF06889"/>
    </source>
</evidence>
<protein>
    <submittedName>
        <fullName evidence="3">Uncharacterized protein DUF1266</fullName>
    </submittedName>
</protein>
<evidence type="ECO:0000256" key="1">
    <source>
        <dbReference type="SAM" id="Phobius"/>
    </source>
</evidence>
<evidence type="ECO:0000313" key="3">
    <source>
        <dbReference type="EMBL" id="TDV40093.1"/>
    </source>
</evidence>
<comment type="caution">
    <text evidence="3">The sequence shown here is derived from an EMBL/GenBank/DDBJ whole genome shotgun (WGS) entry which is preliminary data.</text>
</comment>
<keyword evidence="1" id="KW-1133">Transmembrane helix</keyword>